<dbReference type="EMBL" id="REGN01004241">
    <property type="protein sequence ID" value="RNA18445.1"/>
    <property type="molecule type" value="Genomic_DNA"/>
</dbReference>
<keyword evidence="2" id="KW-1185">Reference proteome</keyword>
<comment type="caution">
    <text evidence="1">The sequence shown here is derived from an EMBL/GenBank/DDBJ whole genome shotgun (WGS) entry which is preliminary data.</text>
</comment>
<evidence type="ECO:0000313" key="2">
    <source>
        <dbReference type="Proteomes" id="UP000276133"/>
    </source>
</evidence>
<dbReference type="AlphaFoldDB" id="A0A3M7R5C7"/>
<sequence>MSIKNKICLFRFITLFYRLLNQKKCHFEGFSHSENSCNKPKGENKEKNKLIDLSLRSFGKLFLIANHTWPETFKIQLCQFLRVLDIKKLIFINKSGKKVREIIKQLIVELIISSSCTFLGDDSDLLQSFECIDLILPNHIKIKINKFIFKNESTFYDIKRMKSFNVVIHQEMQT</sequence>
<protein>
    <submittedName>
        <fullName evidence="1">Uncharacterized protein</fullName>
    </submittedName>
</protein>
<organism evidence="1 2">
    <name type="scientific">Brachionus plicatilis</name>
    <name type="common">Marine rotifer</name>
    <name type="synonym">Brachionus muelleri</name>
    <dbReference type="NCBI Taxonomy" id="10195"/>
    <lineage>
        <taxon>Eukaryota</taxon>
        <taxon>Metazoa</taxon>
        <taxon>Spiralia</taxon>
        <taxon>Gnathifera</taxon>
        <taxon>Rotifera</taxon>
        <taxon>Eurotatoria</taxon>
        <taxon>Monogononta</taxon>
        <taxon>Pseudotrocha</taxon>
        <taxon>Ploima</taxon>
        <taxon>Brachionidae</taxon>
        <taxon>Brachionus</taxon>
    </lineage>
</organism>
<reference evidence="1 2" key="1">
    <citation type="journal article" date="2018" name="Sci. Rep.">
        <title>Genomic signatures of local adaptation to the degree of environmental predictability in rotifers.</title>
        <authorList>
            <person name="Franch-Gras L."/>
            <person name="Hahn C."/>
            <person name="Garcia-Roger E.M."/>
            <person name="Carmona M.J."/>
            <person name="Serra M."/>
            <person name="Gomez A."/>
        </authorList>
    </citation>
    <scope>NUCLEOTIDE SEQUENCE [LARGE SCALE GENOMIC DNA]</scope>
    <source>
        <strain evidence="1">HYR1</strain>
    </source>
</reference>
<evidence type="ECO:0000313" key="1">
    <source>
        <dbReference type="EMBL" id="RNA18445.1"/>
    </source>
</evidence>
<name>A0A3M7R5C7_BRAPC</name>
<gene>
    <name evidence="1" type="ORF">BpHYR1_034267</name>
</gene>
<proteinExistence type="predicted"/>
<accession>A0A3M7R5C7</accession>
<dbReference type="Proteomes" id="UP000276133">
    <property type="component" value="Unassembled WGS sequence"/>
</dbReference>